<name>A0A1H9LCE5_9GAMM</name>
<evidence type="ECO:0000313" key="12">
    <source>
        <dbReference type="Proteomes" id="UP000198861"/>
    </source>
</evidence>
<organism evidence="9 15">
    <name type="scientific">Azotobacter beijerinckii</name>
    <dbReference type="NCBI Taxonomy" id="170623"/>
    <lineage>
        <taxon>Bacteria</taxon>
        <taxon>Pseudomonadati</taxon>
        <taxon>Pseudomonadota</taxon>
        <taxon>Gammaproteobacteria</taxon>
        <taxon>Pseudomonadales</taxon>
        <taxon>Pseudomonadaceae</taxon>
        <taxon>Azotobacter</taxon>
    </lineage>
</organism>
<evidence type="ECO:0000313" key="14">
    <source>
        <dbReference type="Proteomes" id="UP000199250"/>
    </source>
</evidence>
<dbReference type="FunFam" id="3.60.21.10:FF:000029">
    <property type="entry name" value="UDP-2,3-diacylglucosamine hydrolase"/>
    <property type="match status" value="1"/>
</dbReference>
<dbReference type="EMBL" id="FOKJ01000062">
    <property type="protein sequence ID" value="SFB49612.1"/>
    <property type="molecule type" value="Genomic_DNA"/>
</dbReference>
<evidence type="ECO:0000259" key="6">
    <source>
        <dbReference type="Pfam" id="PF00149"/>
    </source>
</evidence>
<reference evidence="10 12" key="2">
    <citation type="submission" date="2016-10" db="EMBL/GenBank/DDBJ databases">
        <authorList>
            <person name="Varghese N."/>
            <person name="Submissions S."/>
        </authorList>
    </citation>
    <scope>NUCLEOTIDE SEQUENCE [LARGE SCALE GENOMIC DNA]</scope>
    <source>
        <strain evidence="10 12">DSM 282</strain>
    </source>
</reference>
<evidence type="ECO:0000313" key="13">
    <source>
        <dbReference type="Proteomes" id="UP000199005"/>
    </source>
</evidence>
<dbReference type="InterPro" id="IPR043461">
    <property type="entry name" value="LpxH-like"/>
</dbReference>
<evidence type="ECO:0000313" key="9">
    <source>
        <dbReference type="EMBL" id="SER09074.1"/>
    </source>
</evidence>
<keyword evidence="3" id="KW-0479">Metal-binding</keyword>
<evidence type="ECO:0000313" key="11">
    <source>
        <dbReference type="EMBL" id="SFL06204.1"/>
    </source>
</evidence>
<evidence type="ECO:0000256" key="4">
    <source>
        <dbReference type="ARBA" id="ARBA00023136"/>
    </source>
</evidence>
<dbReference type="RefSeq" id="WP_090623133.1">
    <property type="nucleotide sequence ID" value="NZ_FNYO01000028.1"/>
</dbReference>
<dbReference type="GO" id="GO:0009245">
    <property type="term" value="P:lipid A biosynthetic process"/>
    <property type="evidence" value="ECO:0007669"/>
    <property type="project" value="TreeGrafter"/>
</dbReference>
<dbReference type="GO" id="GO:0046872">
    <property type="term" value="F:metal ion binding"/>
    <property type="evidence" value="ECO:0007669"/>
    <property type="project" value="UniProtKB-KW"/>
</dbReference>
<dbReference type="EMBL" id="FOFJ01000028">
    <property type="protein sequence ID" value="SER09074.1"/>
    <property type="molecule type" value="Genomic_DNA"/>
</dbReference>
<proteinExistence type="predicted"/>
<evidence type="ECO:0000256" key="1">
    <source>
        <dbReference type="ARBA" id="ARBA00022475"/>
    </source>
</evidence>
<feature type="domain" description="Calcineurin-like phosphoesterase" evidence="6">
    <location>
        <begin position="16"/>
        <end position="215"/>
    </location>
</feature>
<dbReference type="PANTHER" id="PTHR34990:SF2">
    <property type="entry name" value="BLL8164 PROTEIN"/>
    <property type="match status" value="1"/>
</dbReference>
<dbReference type="Proteomes" id="UP000199250">
    <property type="component" value="Unassembled WGS sequence"/>
</dbReference>
<dbReference type="Gene3D" id="3.60.21.10">
    <property type="match status" value="1"/>
</dbReference>
<keyword evidence="5" id="KW-0464">Manganese</keyword>
<dbReference type="InterPro" id="IPR004843">
    <property type="entry name" value="Calcineurin-like_PHP"/>
</dbReference>
<dbReference type="SUPFAM" id="SSF56300">
    <property type="entry name" value="Metallo-dependent phosphatases"/>
    <property type="match status" value="1"/>
</dbReference>
<evidence type="ECO:0000256" key="3">
    <source>
        <dbReference type="ARBA" id="ARBA00022723"/>
    </source>
</evidence>
<dbReference type="Proteomes" id="UP000199267">
    <property type="component" value="Unassembled WGS sequence"/>
</dbReference>
<evidence type="ECO:0000313" key="10">
    <source>
        <dbReference type="EMBL" id="SFB49612.1"/>
    </source>
</evidence>
<dbReference type="OrthoDB" id="9802481at2"/>
<gene>
    <name evidence="10" type="ORF">SAMN04244571_03254</name>
    <name evidence="7" type="ORF">SAMN04244572_01660</name>
    <name evidence="9" type="ORF">SAMN04244573_02848</name>
    <name evidence="11" type="ORF">SAMN04244574_02973</name>
    <name evidence="8" type="ORF">SAMN04244579_02559</name>
</gene>
<dbReference type="GO" id="GO:0016020">
    <property type="term" value="C:membrane"/>
    <property type="evidence" value="ECO:0007669"/>
    <property type="project" value="GOC"/>
</dbReference>
<keyword evidence="1" id="KW-1003">Cell membrane</keyword>
<keyword evidence="2" id="KW-0997">Cell inner membrane</keyword>
<sequence>MSSAQSFPPSDKQSVRTLWISDVHLGTRDCKAEHLARFLKRYRADTLYLVGDIIDGWRLRSGIYWPQAHTNVIRRLLTLSKRGTTVIYVTGNHDEFLRRYSALVLGNIQLVDEAEHVTADGRRLLVIHGDQFDVVTRCHRWLAFLGDSAYGVTLVLNRWLNHWRERWGYGYWSLSAFLKHKVKTAVNFIGDFEEAIAHECLRRGFNGVVCGHIHHAEIRRLGAVEYLNCGDWVESCTALIEHWDGTIELYRLADEQALLARRGAELASVVGTAA</sequence>
<dbReference type="Proteomes" id="UP000199005">
    <property type="component" value="Unassembled WGS sequence"/>
</dbReference>
<protein>
    <submittedName>
        <fullName evidence="9">UDP-2,3-diacylglucosamine pyrophosphatase LpxH</fullName>
    </submittedName>
</protein>
<evidence type="ECO:0000313" key="15">
    <source>
        <dbReference type="Proteomes" id="UP000199267"/>
    </source>
</evidence>
<dbReference type="STRING" id="170623.SAMN04244579_02559"/>
<dbReference type="EMBL" id="FOSX01000052">
    <property type="protein sequence ID" value="SFL06204.1"/>
    <property type="molecule type" value="Genomic_DNA"/>
</dbReference>
<dbReference type="AlphaFoldDB" id="A0A1H9LCE5"/>
<evidence type="ECO:0000313" key="7">
    <source>
        <dbReference type="EMBL" id="SEI78063.1"/>
    </source>
</evidence>
<accession>A0A1H9LCE5</accession>
<keyword evidence="12" id="KW-1185">Reference proteome</keyword>
<evidence type="ECO:0000256" key="5">
    <source>
        <dbReference type="ARBA" id="ARBA00023211"/>
    </source>
</evidence>
<reference evidence="13 14" key="1">
    <citation type="submission" date="2016-10" db="EMBL/GenBank/DDBJ databases">
        <authorList>
            <person name="de Groot N.N."/>
        </authorList>
    </citation>
    <scope>NUCLEOTIDE SEQUENCE [LARGE SCALE GENOMIC DNA]</scope>
    <source>
        <strain evidence="8 13">DSM 1041</strain>
        <strain evidence="7 14">DSM 373</strain>
        <strain evidence="9 15">DSM 378</strain>
        <strain evidence="11 16">DSM 381</strain>
    </source>
</reference>
<evidence type="ECO:0000313" key="8">
    <source>
        <dbReference type="EMBL" id="SEI95054.1"/>
    </source>
</evidence>
<evidence type="ECO:0000313" key="16">
    <source>
        <dbReference type="Proteomes" id="UP000199579"/>
    </source>
</evidence>
<dbReference type="CDD" id="cd07398">
    <property type="entry name" value="MPP_YbbF-LpxH"/>
    <property type="match status" value="1"/>
</dbReference>
<dbReference type="PANTHER" id="PTHR34990">
    <property type="entry name" value="UDP-2,3-DIACYLGLUCOSAMINE HYDROLASE-RELATED"/>
    <property type="match status" value="1"/>
</dbReference>
<dbReference type="Proteomes" id="UP000198861">
    <property type="component" value="Unassembled WGS sequence"/>
</dbReference>
<dbReference type="EMBL" id="FNYQ01000022">
    <property type="protein sequence ID" value="SEI78063.1"/>
    <property type="molecule type" value="Genomic_DNA"/>
</dbReference>
<dbReference type="GO" id="GO:0008758">
    <property type="term" value="F:UDP-2,3-diacylglucosamine hydrolase activity"/>
    <property type="evidence" value="ECO:0007669"/>
    <property type="project" value="TreeGrafter"/>
</dbReference>
<evidence type="ECO:0000256" key="2">
    <source>
        <dbReference type="ARBA" id="ARBA00022519"/>
    </source>
</evidence>
<dbReference type="InterPro" id="IPR029052">
    <property type="entry name" value="Metallo-depent_PP-like"/>
</dbReference>
<dbReference type="EMBL" id="FNYO01000028">
    <property type="protein sequence ID" value="SEI95054.1"/>
    <property type="molecule type" value="Genomic_DNA"/>
</dbReference>
<dbReference type="Pfam" id="PF00149">
    <property type="entry name" value="Metallophos"/>
    <property type="match status" value="1"/>
</dbReference>
<dbReference type="Proteomes" id="UP000199579">
    <property type="component" value="Unassembled WGS sequence"/>
</dbReference>
<keyword evidence="4" id="KW-0472">Membrane</keyword>